<feature type="signal peptide" evidence="1">
    <location>
        <begin position="1"/>
        <end position="28"/>
    </location>
</feature>
<keyword evidence="1" id="KW-0732">Signal</keyword>
<evidence type="ECO:0000313" key="2">
    <source>
        <dbReference type="EMBL" id="ELU02017.1"/>
    </source>
</evidence>
<reference evidence="4" key="1">
    <citation type="submission" date="2012-12" db="EMBL/GenBank/DDBJ databases">
        <authorList>
            <person name="Hellsten U."/>
            <person name="Grimwood J."/>
            <person name="Chapman J.A."/>
            <person name="Shapiro H."/>
            <person name="Aerts A."/>
            <person name="Otillar R.P."/>
            <person name="Terry A.Y."/>
            <person name="Boore J.L."/>
            <person name="Simakov O."/>
            <person name="Marletaz F."/>
            <person name="Cho S.-J."/>
            <person name="Edsinger-Gonzales E."/>
            <person name="Havlak P."/>
            <person name="Kuo D.-H."/>
            <person name="Larsson T."/>
            <person name="Lv J."/>
            <person name="Arendt D."/>
            <person name="Savage R."/>
            <person name="Osoegawa K."/>
            <person name="de Jong P."/>
            <person name="Lindberg D.R."/>
            <person name="Seaver E.C."/>
            <person name="Weisblat D.A."/>
            <person name="Putnam N.H."/>
            <person name="Grigoriev I.V."/>
            <person name="Rokhsar D.S."/>
        </authorList>
    </citation>
    <scope>NUCLEOTIDE SEQUENCE</scope>
    <source>
        <strain evidence="4">I ESC-2004</strain>
    </source>
</reference>
<protein>
    <submittedName>
        <fullName evidence="2 3">Uncharacterized protein</fullName>
    </submittedName>
</protein>
<evidence type="ECO:0000313" key="3">
    <source>
        <dbReference type="EnsemblMetazoa" id="CapteP195005"/>
    </source>
</evidence>
<dbReference type="EnsemblMetazoa" id="CapteT195005">
    <property type="protein sequence ID" value="CapteP195005"/>
    <property type="gene ID" value="CapteG195005"/>
</dbReference>
<accession>R7UFH7</accession>
<evidence type="ECO:0000313" key="4">
    <source>
        <dbReference type="Proteomes" id="UP000014760"/>
    </source>
</evidence>
<dbReference type="EMBL" id="AMQN01025276">
    <property type="status" value="NOT_ANNOTATED_CDS"/>
    <property type="molecule type" value="Genomic_DNA"/>
</dbReference>
<keyword evidence="4" id="KW-1185">Reference proteome</keyword>
<reference evidence="3" key="3">
    <citation type="submission" date="2015-06" db="UniProtKB">
        <authorList>
            <consortium name="EnsemblMetazoa"/>
        </authorList>
    </citation>
    <scope>IDENTIFICATION</scope>
</reference>
<organism evidence="2">
    <name type="scientific">Capitella teleta</name>
    <name type="common">Polychaete worm</name>
    <dbReference type="NCBI Taxonomy" id="283909"/>
    <lineage>
        <taxon>Eukaryota</taxon>
        <taxon>Metazoa</taxon>
        <taxon>Spiralia</taxon>
        <taxon>Lophotrochozoa</taxon>
        <taxon>Annelida</taxon>
        <taxon>Polychaeta</taxon>
        <taxon>Sedentaria</taxon>
        <taxon>Scolecida</taxon>
        <taxon>Capitellidae</taxon>
        <taxon>Capitella</taxon>
    </lineage>
</organism>
<feature type="chain" id="PRO_5008787969" evidence="1">
    <location>
        <begin position="29"/>
        <end position="185"/>
    </location>
</feature>
<evidence type="ECO:0000256" key="1">
    <source>
        <dbReference type="SAM" id="SignalP"/>
    </source>
</evidence>
<name>R7UFH7_CAPTE</name>
<proteinExistence type="predicted"/>
<gene>
    <name evidence="2" type="ORF">CAPTEDRAFT_195005</name>
</gene>
<reference evidence="2 4" key="2">
    <citation type="journal article" date="2013" name="Nature">
        <title>Insights into bilaterian evolution from three spiralian genomes.</title>
        <authorList>
            <person name="Simakov O."/>
            <person name="Marletaz F."/>
            <person name="Cho S.J."/>
            <person name="Edsinger-Gonzales E."/>
            <person name="Havlak P."/>
            <person name="Hellsten U."/>
            <person name="Kuo D.H."/>
            <person name="Larsson T."/>
            <person name="Lv J."/>
            <person name="Arendt D."/>
            <person name="Savage R."/>
            <person name="Osoegawa K."/>
            <person name="de Jong P."/>
            <person name="Grimwood J."/>
            <person name="Chapman J.A."/>
            <person name="Shapiro H."/>
            <person name="Aerts A."/>
            <person name="Otillar R.P."/>
            <person name="Terry A.Y."/>
            <person name="Boore J.L."/>
            <person name="Grigoriev I.V."/>
            <person name="Lindberg D.R."/>
            <person name="Seaver E.C."/>
            <person name="Weisblat D.A."/>
            <person name="Putnam N.H."/>
            <person name="Rokhsar D.S."/>
        </authorList>
    </citation>
    <scope>NUCLEOTIDE SEQUENCE</scope>
    <source>
        <strain evidence="2 4">I ESC-2004</strain>
    </source>
</reference>
<dbReference type="Proteomes" id="UP000014760">
    <property type="component" value="Unassembled WGS sequence"/>
</dbReference>
<dbReference type="EMBL" id="KB304459">
    <property type="protein sequence ID" value="ELU02017.1"/>
    <property type="molecule type" value="Genomic_DNA"/>
</dbReference>
<sequence>MASAVKAASIAAVAALSAFLAAARALAAAPPLWVLQRKRGLEGERKKATLQHTGKDREGENLLVLPMEEALNLDDVEKDRPHLYETEIRTRLLSGQDPSYAYGNTPIVINAVPGLPPPLPHDPMVHDSTHYPPHGREKVYLHVYGLFKTCYVVLRDQEAVSGFALPNTLMKTLKTLNLKGKEIDV</sequence>
<dbReference type="AlphaFoldDB" id="R7UFH7"/>
<dbReference type="HOGENOM" id="CLU_1462672_0_0_1"/>